<sequence>MLLILTSDVNGMKISNSGSPSLLSRKPPEVSRRCSHGLKTDLTLPGTDSFRATTLGMSMWLKSDQSAAQL</sequence>
<dbReference type="EMBL" id="GBRH01199001">
    <property type="protein sequence ID" value="JAD98894.1"/>
    <property type="molecule type" value="Transcribed_RNA"/>
</dbReference>
<reference evidence="1" key="1">
    <citation type="submission" date="2014-09" db="EMBL/GenBank/DDBJ databases">
        <authorList>
            <person name="Magalhaes I.L.F."/>
            <person name="Oliveira U."/>
            <person name="Santos F.R."/>
            <person name="Vidigal T.H.D.A."/>
            <person name="Brescovit A.D."/>
            <person name="Santos A.J."/>
        </authorList>
    </citation>
    <scope>NUCLEOTIDE SEQUENCE</scope>
    <source>
        <tissue evidence="1">Shoot tissue taken approximately 20 cm above the soil surface</tissue>
    </source>
</reference>
<protein>
    <submittedName>
        <fullName evidence="1">Uncharacterized protein</fullName>
    </submittedName>
</protein>
<accession>A0A0A9EDM5</accession>
<name>A0A0A9EDM5_ARUDO</name>
<evidence type="ECO:0000313" key="1">
    <source>
        <dbReference type="EMBL" id="JAD98894.1"/>
    </source>
</evidence>
<dbReference type="AlphaFoldDB" id="A0A0A9EDM5"/>
<proteinExistence type="predicted"/>
<organism evidence="1">
    <name type="scientific">Arundo donax</name>
    <name type="common">Giant reed</name>
    <name type="synonym">Donax arundinaceus</name>
    <dbReference type="NCBI Taxonomy" id="35708"/>
    <lineage>
        <taxon>Eukaryota</taxon>
        <taxon>Viridiplantae</taxon>
        <taxon>Streptophyta</taxon>
        <taxon>Embryophyta</taxon>
        <taxon>Tracheophyta</taxon>
        <taxon>Spermatophyta</taxon>
        <taxon>Magnoliopsida</taxon>
        <taxon>Liliopsida</taxon>
        <taxon>Poales</taxon>
        <taxon>Poaceae</taxon>
        <taxon>PACMAD clade</taxon>
        <taxon>Arundinoideae</taxon>
        <taxon>Arundineae</taxon>
        <taxon>Arundo</taxon>
    </lineage>
</organism>
<reference evidence="1" key="2">
    <citation type="journal article" date="2015" name="Data Brief">
        <title>Shoot transcriptome of the giant reed, Arundo donax.</title>
        <authorList>
            <person name="Barrero R.A."/>
            <person name="Guerrero F.D."/>
            <person name="Moolhuijzen P."/>
            <person name="Goolsby J.A."/>
            <person name="Tidwell J."/>
            <person name="Bellgard S.E."/>
            <person name="Bellgard M.I."/>
        </authorList>
    </citation>
    <scope>NUCLEOTIDE SEQUENCE</scope>
    <source>
        <tissue evidence="1">Shoot tissue taken approximately 20 cm above the soil surface</tissue>
    </source>
</reference>